<dbReference type="EMBL" id="VXIT01000012">
    <property type="protein sequence ID" value="KAA6409038.1"/>
    <property type="molecule type" value="Genomic_DNA"/>
</dbReference>
<organism evidence="5 6">
    <name type="scientific">Lasallia pustulata</name>
    <dbReference type="NCBI Taxonomy" id="136370"/>
    <lineage>
        <taxon>Eukaryota</taxon>
        <taxon>Fungi</taxon>
        <taxon>Dikarya</taxon>
        <taxon>Ascomycota</taxon>
        <taxon>Pezizomycotina</taxon>
        <taxon>Lecanoromycetes</taxon>
        <taxon>OSLEUM clade</taxon>
        <taxon>Umbilicariomycetidae</taxon>
        <taxon>Umbilicariales</taxon>
        <taxon>Umbilicariaceae</taxon>
        <taxon>Lasallia</taxon>
    </lineage>
</organism>
<keyword evidence="2" id="KW-0539">Nucleus</keyword>
<dbReference type="PANTHER" id="PTHR21686">
    <property type="entry name" value="DEOXYNUCLEOTIDYLTRANSFERASE TERMINAL-INTERACTING PROTEIN 2"/>
    <property type="match status" value="1"/>
</dbReference>
<gene>
    <name evidence="5" type="ORF">FRX48_07382</name>
</gene>
<evidence type="ECO:0000313" key="5">
    <source>
        <dbReference type="EMBL" id="KAA6409038.1"/>
    </source>
</evidence>
<dbReference type="Pfam" id="PF08698">
    <property type="entry name" value="Fcf2"/>
    <property type="match status" value="1"/>
</dbReference>
<evidence type="ECO:0000313" key="6">
    <source>
        <dbReference type="Proteomes" id="UP000324767"/>
    </source>
</evidence>
<dbReference type="AlphaFoldDB" id="A0A5M8PJ95"/>
<dbReference type="InterPro" id="IPR039883">
    <property type="entry name" value="Fcf2/DNTTIP2"/>
</dbReference>
<feature type="region of interest" description="Disordered" evidence="3">
    <location>
        <begin position="206"/>
        <end position="235"/>
    </location>
</feature>
<dbReference type="OrthoDB" id="427886at2759"/>
<evidence type="ECO:0000259" key="4">
    <source>
        <dbReference type="Pfam" id="PF08698"/>
    </source>
</evidence>
<protein>
    <submittedName>
        <fullName evidence="5">rRNA-processing FCF2</fullName>
    </submittedName>
</protein>
<proteinExistence type="predicted"/>
<comment type="caution">
    <text evidence="5">The sequence shown here is derived from an EMBL/GenBank/DDBJ whole genome shotgun (WGS) entry which is preliminary data.</text>
</comment>
<dbReference type="GO" id="GO:0003723">
    <property type="term" value="F:RNA binding"/>
    <property type="evidence" value="ECO:0007669"/>
    <property type="project" value="TreeGrafter"/>
</dbReference>
<dbReference type="GO" id="GO:0005730">
    <property type="term" value="C:nucleolus"/>
    <property type="evidence" value="ECO:0007669"/>
    <property type="project" value="UniProtKB-SubCell"/>
</dbReference>
<dbReference type="GO" id="GO:0006396">
    <property type="term" value="P:RNA processing"/>
    <property type="evidence" value="ECO:0007669"/>
    <property type="project" value="TreeGrafter"/>
</dbReference>
<evidence type="ECO:0000256" key="3">
    <source>
        <dbReference type="SAM" id="MobiDB-lite"/>
    </source>
</evidence>
<accession>A0A5M8PJ95</accession>
<feature type="compositionally biased region" description="Basic and acidic residues" evidence="3">
    <location>
        <begin position="223"/>
        <end position="235"/>
    </location>
</feature>
<evidence type="ECO:0000256" key="1">
    <source>
        <dbReference type="ARBA" id="ARBA00004604"/>
    </source>
</evidence>
<evidence type="ECO:0000256" key="2">
    <source>
        <dbReference type="ARBA" id="ARBA00023242"/>
    </source>
</evidence>
<feature type="domain" description="Fcf2 pre-rRNA processing C-terminal" evidence="4">
    <location>
        <begin position="110"/>
        <end position="205"/>
    </location>
</feature>
<comment type="subcellular location">
    <subcellularLocation>
        <location evidence="1">Nucleus</location>
        <location evidence="1">Nucleolus</location>
    </subcellularLocation>
</comment>
<sequence length="235" mass="26616">MDVGLSPDESLGQDQIRKLLRDAEIRLRGSVLDRASVTTTAPSKDVAGNPAVSLPKLDPGKVALPYINSHGETARVDARRLLNDRERDLSGKPRRVEDPVLALENIKKEKKATAGSDWFNLPRSNLTPELKRDLQLLKMRAVLNPKRHYKKENGKAQAPEFSQVGTILQGPTEFFSSRLLNKDRKRTFVDEVLAVEQFSGRFKSKYNDVQSSKTSGKKAYYRKLMEQRSRGNERR</sequence>
<name>A0A5M8PJ95_9LECA</name>
<reference evidence="5 6" key="1">
    <citation type="submission" date="2019-09" db="EMBL/GenBank/DDBJ databases">
        <title>The hologenome of the rock-dwelling lichen Lasallia pustulata.</title>
        <authorList>
            <person name="Greshake Tzovaras B."/>
            <person name="Segers F."/>
            <person name="Bicker A."/>
            <person name="Dal Grande F."/>
            <person name="Otte J."/>
            <person name="Hankeln T."/>
            <person name="Schmitt I."/>
            <person name="Ebersberger I."/>
        </authorList>
    </citation>
    <scope>NUCLEOTIDE SEQUENCE [LARGE SCALE GENOMIC DNA]</scope>
    <source>
        <strain evidence="5">A1-1</strain>
    </source>
</reference>
<dbReference type="PANTHER" id="PTHR21686:SF12">
    <property type="entry name" value="DEOXYNUCLEOTIDYLTRANSFERASE TERMINAL-INTERACTING PROTEIN 2"/>
    <property type="match status" value="1"/>
</dbReference>
<dbReference type="InterPro" id="IPR014810">
    <property type="entry name" value="Fcf2_C"/>
</dbReference>
<dbReference type="Proteomes" id="UP000324767">
    <property type="component" value="Unassembled WGS sequence"/>
</dbReference>